<evidence type="ECO:0000256" key="2">
    <source>
        <dbReference type="ARBA" id="ARBA00022679"/>
    </source>
</evidence>
<feature type="transmembrane region" description="Helical" evidence="7">
    <location>
        <begin position="17"/>
        <end position="38"/>
    </location>
</feature>
<name>A0A093VKU5_TALMA</name>
<evidence type="ECO:0000256" key="3">
    <source>
        <dbReference type="ARBA" id="ARBA00022741"/>
    </source>
</evidence>
<dbReference type="Pfam" id="PF20684">
    <property type="entry name" value="Fung_rhodopsin"/>
    <property type="match status" value="1"/>
</dbReference>
<feature type="transmembrane region" description="Helical" evidence="7">
    <location>
        <begin position="170"/>
        <end position="190"/>
    </location>
</feature>
<dbReference type="PROSITE" id="PS51748">
    <property type="entry name" value="HEXOKINASE_2"/>
    <property type="match status" value="1"/>
</dbReference>
<dbReference type="eggNOG" id="KOG1369">
    <property type="taxonomic scope" value="Eukaryota"/>
</dbReference>
<feature type="compositionally biased region" description="Basic and acidic residues" evidence="6">
    <location>
        <begin position="275"/>
        <end position="298"/>
    </location>
</feature>
<dbReference type="GO" id="GO:0019158">
    <property type="term" value="F:mannokinase activity"/>
    <property type="evidence" value="ECO:0007669"/>
    <property type="project" value="TreeGrafter"/>
</dbReference>
<dbReference type="AlphaFoldDB" id="A0A093VKU5"/>
<evidence type="ECO:0000256" key="6">
    <source>
        <dbReference type="SAM" id="MobiDB-lite"/>
    </source>
</evidence>
<feature type="region of interest" description="Disordered" evidence="6">
    <location>
        <begin position="790"/>
        <end position="810"/>
    </location>
</feature>
<reference evidence="11" key="1">
    <citation type="journal article" date="2014" name="PLoS Genet.">
        <title>Signature Gene Expression Reveals Novel Clues to the Molecular Mechanisms of Dimorphic Transition in Penicillium marneffei.</title>
        <authorList>
            <person name="Yang E."/>
            <person name="Wang G."/>
            <person name="Cai J."/>
            <person name="Woo P.C."/>
            <person name="Lau S.K."/>
            <person name="Yuen K.-Y."/>
            <person name="Chow W.-N."/>
            <person name="Lin X."/>
        </authorList>
    </citation>
    <scope>NUCLEOTIDE SEQUENCE [LARGE SCALE GENOMIC DNA]</scope>
    <source>
        <strain evidence="11">PM1</strain>
    </source>
</reference>
<evidence type="ECO:0000259" key="10">
    <source>
        <dbReference type="Pfam" id="PF20684"/>
    </source>
</evidence>
<feature type="compositionally biased region" description="Low complexity" evidence="6">
    <location>
        <begin position="355"/>
        <end position="368"/>
    </location>
</feature>
<feature type="region of interest" description="Disordered" evidence="6">
    <location>
        <begin position="669"/>
        <end position="715"/>
    </location>
</feature>
<dbReference type="InterPro" id="IPR022672">
    <property type="entry name" value="Hexokinase_N"/>
</dbReference>
<dbReference type="SUPFAM" id="SSF53067">
    <property type="entry name" value="Actin-like ATPase domain"/>
    <property type="match status" value="2"/>
</dbReference>
<dbReference type="PANTHER" id="PTHR19443:SF29">
    <property type="entry name" value="PHOSPHOTRANSFERASE"/>
    <property type="match status" value="1"/>
</dbReference>
<dbReference type="GO" id="GO:0006013">
    <property type="term" value="P:mannose metabolic process"/>
    <property type="evidence" value="ECO:0007669"/>
    <property type="project" value="TreeGrafter"/>
</dbReference>
<dbReference type="UniPathway" id="UPA00109">
    <property type="reaction ID" value="UER00180"/>
</dbReference>
<dbReference type="InterPro" id="IPR022673">
    <property type="entry name" value="Hexokinase_C"/>
</dbReference>
<dbReference type="GO" id="GO:0008865">
    <property type="term" value="F:fructokinase activity"/>
    <property type="evidence" value="ECO:0007669"/>
    <property type="project" value="TreeGrafter"/>
</dbReference>
<gene>
    <name evidence="11" type="ORF">GQ26_0022130</name>
</gene>
<keyword evidence="3" id="KW-0547">Nucleotide-binding</keyword>
<sequence>MTTAQDDVDGSDTIPTILLILTCILTASSLSSTILRCLARASQRTFSWDDWLILITTALLIVRTGLQIHGVQVYTGALRSSASSTISTAVELLMEEEWITHLLSFPTIYRPKRRMVTWFMRTIMAGLIVTNLGPAIVYLAECSPVKAYWIPGAGTCWPDEARKASLYVQLVYSILFDAIFTLIPVGIIFISKLHVRDKIMMCALAGMGCLVTASAIVEVSMTGYVSRSSLDQACKAVIFANIELHVGMVAINAACGYHVYSTPRHSRGVSGAVKTGDKDNRLNGDDVSRHLEIQHQEIDDANSETKINPSSNTTYTNNHISTVAGHDNTQNNSPIPPSSLRSLSKRKNLPPPTLLPSCASSSSQQPSSNHYELQPYHSHDNDDIDRNTLDEIIAYDVTDTIPLQDSIRKVTEYVVVSSRLSQALPACPPGNGNWFITQTQTNTTNITTSNNTEKPTIPTIQEFITPITTTLQEQTLYQLSYNLSKTYSHLAAHSTEHFFPTPITHLPTGKERGRYLAVYVGLFYLHVGFIELLGCDDDQPQPQPEQAHLDDLGGRRSKWQSRRWFTVRRTLEKAWPIEERLKLENPVEFFGWIGACIAEVVGDSLRNEQCELSLPFPPFNGDKRLISRERQKSLDEAVLLPTGKGFKLDSDLNLRQALLDGYECHKRPQSPLPFRHEEEEEEEDGEEKTNPWDEFVKSDTQDEHEEGEGRTKKRRKHFSLPKLKIAAMTNDTVATFASLAYSIKSLNVPNSRVVMGLMVGAGSNATVPMKVSDLHPSKTEFFTQPQHYHIDHQGQNSSSAEKETETETETETLVSTEWTLLLSSQPLLDMNILTKWDKIVERQSKPPGFQPMEYIVGGRYMGELVRLIVLDYFTNVLRIPTDVLPWRLLETGGLTTDFLSLNVAFSSSSPSSSSASGISAWDKHEEDEALAKELNQRLSSAKGWTWNAEKAGILRTVAFAVMSRSAAVIAAATVGLLACTGEIQLKDPANGDDIATTTNPSHISDNRRTWNHGPEELVVAYCGGVIQNYPRYKENLQRHIDRLLLHGGPQQGGKSILLREVSDGGIIGVGVLAGSVMGRIEGIVGSKLYDT</sequence>
<evidence type="ECO:0000256" key="1">
    <source>
        <dbReference type="ARBA" id="ARBA00009225"/>
    </source>
</evidence>
<keyword evidence="2" id="KW-0808">Transferase</keyword>
<feature type="domain" description="Hexokinase C-terminal" evidence="9">
    <location>
        <begin position="755"/>
        <end position="1073"/>
    </location>
</feature>
<dbReference type="InterPro" id="IPR001312">
    <property type="entry name" value="Hexokinase"/>
</dbReference>
<comment type="caution">
    <text evidence="11">The sequence shown here is derived from an EMBL/GenBank/DDBJ whole genome shotgun (WGS) entry which is preliminary data.</text>
</comment>
<feature type="region of interest" description="Disordered" evidence="6">
    <location>
        <begin position="265"/>
        <end position="384"/>
    </location>
</feature>
<keyword evidence="7" id="KW-0812">Transmembrane</keyword>
<evidence type="ECO:0000259" key="8">
    <source>
        <dbReference type="Pfam" id="PF00349"/>
    </source>
</evidence>
<dbReference type="GO" id="GO:0006006">
    <property type="term" value="P:glucose metabolic process"/>
    <property type="evidence" value="ECO:0007669"/>
    <property type="project" value="TreeGrafter"/>
</dbReference>
<accession>A0A093VKU5</accession>
<dbReference type="PANTHER" id="PTHR19443">
    <property type="entry name" value="HEXOKINASE"/>
    <property type="match status" value="1"/>
</dbReference>
<feature type="domain" description="Rhodopsin" evidence="10">
    <location>
        <begin position="35"/>
        <end position="251"/>
    </location>
</feature>
<evidence type="ECO:0000313" key="11">
    <source>
        <dbReference type="EMBL" id="KFX52815.1"/>
    </source>
</evidence>
<dbReference type="InterPro" id="IPR049326">
    <property type="entry name" value="Rhodopsin_dom_fungi"/>
</dbReference>
<evidence type="ECO:0000256" key="7">
    <source>
        <dbReference type="SAM" id="Phobius"/>
    </source>
</evidence>
<protein>
    <submittedName>
        <fullName evidence="11">Hexokinase-1</fullName>
    </submittedName>
</protein>
<evidence type="ECO:0000256" key="5">
    <source>
        <dbReference type="ARBA" id="ARBA00022840"/>
    </source>
</evidence>
<dbReference type="HOGENOM" id="CLU_284564_0_0_1"/>
<feature type="transmembrane region" description="Helical" evidence="7">
    <location>
        <begin position="118"/>
        <end position="140"/>
    </location>
</feature>
<keyword evidence="4 11" id="KW-0418">Kinase</keyword>
<dbReference type="Gene3D" id="3.40.367.20">
    <property type="match status" value="1"/>
</dbReference>
<dbReference type="Pfam" id="PF00349">
    <property type="entry name" value="Hexokinase_1"/>
    <property type="match status" value="1"/>
</dbReference>
<feature type="domain" description="Hexokinase N-terminal" evidence="8">
    <location>
        <begin position="470"/>
        <end position="741"/>
    </location>
</feature>
<dbReference type="GO" id="GO:0005739">
    <property type="term" value="C:mitochondrion"/>
    <property type="evidence" value="ECO:0007669"/>
    <property type="project" value="TreeGrafter"/>
</dbReference>
<dbReference type="CDD" id="cd24000">
    <property type="entry name" value="ASKHA_NBD_HK"/>
    <property type="match status" value="1"/>
</dbReference>
<dbReference type="GO" id="GO:0006096">
    <property type="term" value="P:glycolytic process"/>
    <property type="evidence" value="ECO:0007669"/>
    <property type="project" value="UniProtKB-UniPathway"/>
</dbReference>
<dbReference type="Pfam" id="PF03727">
    <property type="entry name" value="Hexokinase_2"/>
    <property type="match status" value="1"/>
</dbReference>
<evidence type="ECO:0000256" key="4">
    <source>
        <dbReference type="ARBA" id="ARBA00022777"/>
    </source>
</evidence>
<keyword evidence="7" id="KW-0472">Membrane</keyword>
<keyword evidence="5" id="KW-0067">ATP-binding</keyword>
<feature type="transmembrane region" description="Helical" evidence="7">
    <location>
        <begin position="202"/>
        <end position="225"/>
    </location>
</feature>
<dbReference type="GO" id="GO:0001678">
    <property type="term" value="P:intracellular glucose homeostasis"/>
    <property type="evidence" value="ECO:0007669"/>
    <property type="project" value="InterPro"/>
</dbReference>
<dbReference type="Gene3D" id="3.30.420.40">
    <property type="match status" value="1"/>
</dbReference>
<proteinExistence type="inferred from homology"/>
<feature type="compositionally biased region" description="Polar residues" evidence="6">
    <location>
        <begin position="304"/>
        <end position="321"/>
    </location>
</feature>
<keyword evidence="7" id="KW-1133">Transmembrane helix</keyword>
<dbReference type="GO" id="GO:0005524">
    <property type="term" value="F:ATP binding"/>
    <property type="evidence" value="ECO:0007669"/>
    <property type="project" value="UniProtKB-KW"/>
</dbReference>
<feature type="compositionally biased region" description="Basic and acidic residues" evidence="6">
    <location>
        <begin position="687"/>
        <end position="701"/>
    </location>
</feature>
<dbReference type="InterPro" id="IPR043129">
    <property type="entry name" value="ATPase_NBD"/>
</dbReference>
<dbReference type="GO" id="GO:0005829">
    <property type="term" value="C:cytosol"/>
    <property type="evidence" value="ECO:0007669"/>
    <property type="project" value="TreeGrafter"/>
</dbReference>
<evidence type="ECO:0000259" key="9">
    <source>
        <dbReference type="Pfam" id="PF03727"/>
    </source>
</evidence>
<dbReference type="GO" id="GO:0005536">
    <property type="term" value="F:D-glucose binding"/>
    <property type="evidence" value="ECO:0007669"/>
    <property type="project" value="InterPro"/>
</dbReference>
<dbReference type="EMBL" id="JPOX01000002">
    <property type="protein sequence ID" value="KFX52815.1"/>
    <property type="molecule type" value="Genomic_DNA"/>
</dbReference>
<organism evidence="11">
    <name type="scientific">Talaromyces marneffei PM1</name>
    <dbReference type="NCBI Taxonomy" id="1077442"/>
    <lineage>
        <taxon>Eukaryota</taxon>
        <taxon>Fungi</taxon>
        <taxon>Dikarya</taxon>
        <taxon>Ascomycota</taxon>
        <taxon>Pezizomycotina</taxon>
        <taxon>Eurotiomycetes</taxon>
        <taxon>Eurotiomycetidae</taxon>
        <taxon>Eurotiales</taxon>
        <taxon>Trichocomaceae</taxon>
        <taxon>Talaromyces</taxon>
        <taxon>Talaromyces sect. Talaromyces</taxon>
    </lineage>
</organism>
<dbReference type="GO" id="GO:0004340">
    <property type="term" value="F:glucokinase activity"/>
    <property type="evidence" value="ECO:0007669"/>
    <property type="project" value="TreeGrafter"/>
</dbReference>
<comment type="similarity">
    <text evidence="1">Belongs to the hexokinase family.</text>
</comment>